<dbReference type="EMBL" id="MSIF01000036">
    <property type="protein sequence ID" value="OLF04922.1"/>
    <property type="molecule type" value="Genomic_DNA"/>
</dbReference>
<dbReference type="InterPro" id="IPR007436">
    <property type="entry name" value="DUF485"/>
</dbReference>
<proteinExistence type="predicted"/>
<keyword evidence="2" id="KW-1133">Transmembrane helix</keyword>
<dbReference type="PANTHER" id="PTHR38441">
    <property type="entry name" value="INTEGRAL MEMBRANE PROTEIN-RELATED"/>
    <property type="match status" value="1"/>
</dbReference>
<accession>A0A7Z1ATL6</accession>
<dbReference type="Pfam" id="PF04341">
    <property type="entry name" value="DUF485"/>
    <property type="match status" value="1"/>
</dbReference>
<feature type="transmembrane region" description="Helical" evidence="2">
    <location>
        <begin position="88"/>
        <end position="110"/>
    </location>
</feature>
<keyword evidence="2" id="KW-0472">Membrane</keyword>
<gene>
    <name evidence="3" type="ORF">BLA60_38820</name>
</gene>
<organism evidence="3 4">
    <name type="scientific">Actinophytocola xinjiangensis</name>
    <dbReference type="NCBI Taxonomy" id="485602"/>
    <lineage>
        <taxon>Bacteria</taxon>
        <taxon>Bacillati</taxon>
        <taxon>Actinomycetota</taxon>
        <taxon>Actinomycetes</taxon>
        <taxon>Pseudonocardiales</taxon>
        <taxon>Pseudonocardiaceae</taxon>
    </lineage>
</organism>
<sequence>MASRSTTPGNDFGGITRQPAHGSGGPPNRHGAPDFVAIQESAEFAALRRRFRLFVFPVSALFFLWYLTYVLLAAFARDFMSHQLFGSINVGLALGVLQFVTTVAITFGYVRYARRRLDPSAAAIRAEAGR</sequence>
<feature type="region of interest" description="Disordered" evidence="1">
    <location>
        <begin position="1"/>
        <end position="32"/>
    </location>
</feature>
<dbReference type="PANTHER" id="PTHR38441:SF1">
    <property type="entry name" value="MEMBRANE PROTEIN"/>
    <property type="match status" value="1"/>
</dbReference>
<dbReference type="AlphaFoldDB" id="A0A7Z1ATL6"/>
<name>A0A7Z1ATL6_9PSEU</name>
<evidence type="ECO:0008006" key="5">
    <source>
        <dbReference type="Google" id="ProtNLM"/>
    </source>
</evidence>
<keyword evidence="4" id="KW-1185">Reference proteome</keyword>
<reference evidence="3 4" key="1">
    <citation type="submission" date="2016-12" db="EMBL/GenBank/DDBJ databases">
        <title>The draft genome sequence of Actinophytocola xinjiangensis.</title>
        <authorList>
            <person name="Wang W."/>
            <person name="Yuan L."/>
        </authorList>
    </citation>
    <scope>NUCLEOTIDE SEQUENCE [LARGE SCALE GENOMIC DNA]</scope>
    <source>
        <strain evidence="3 4">CGMCC 4.4663</strain>
    </source>
</reference>
<evidence type="ECO:0000313" key="3">
    <source>
        <dbReference type="EMBL" id="OLF04922.1"/>
    </source>
</evidence>
<protein>
    <recommendedName>
        <fullName evidence="5">DUF485 domain-containing protein</fullName>
    </recommendedName>
</protein>
<evidence type="ECO:0000256" key="1">
    <source>
        <dbReference type="SAM" id="MobiDB-lite"/>
    </source>
</evidence>
<evidence type="ECO:0000256" key="2">
    <source>
        <dbReference type="SAM" id="Phobius"/>
    </source>
</evidence>
<feature type="transmembrane region" description="Helical" evidence="2">
    <location>
        <begin position="53"/>
        <end position="76"/>
    </location>
</feature>
<evidence type="ECO:0000313" key="4">
    <source>
        <dbReference type="Proteomes" id="UP000185696"/>
    </source>
</evidence>
<comment type="caution">
    <text evidence="3">The sequence shown here is derived from an EMBL/GenBank/DDBJ whole genome shotgun (WGS) entry which is preliminary data.</text>
</comment>
<keyword evidence="2" id="KW-0812">Transmembrane</keyword>
<dbReference type="Proteomes" id="UP000185696">
    <property type="component" value="Unassembled WGS sequence"/>
</dbReference>